<dbReference type="InterPro" id="IPR006186">
    <property type="entry name" value="Ser/Thr-sp_prot-phosphatase"/>
</dbReference>
<dbReference type="InterPro" id="IPR050341">
    <property type="entry name" value="PP1_catalytic_subunit"/>
</dbReference>
<evidence type="ECO:0000256" key="3">
    <source>
        <dbReference type="ARBA" id="ARBA00022801"/>
    </source>
</evidence>
<feature type="domain" description="Serine/threonine specific protein phosphatases" evidence="10">
    <location>
        <begin position="119"/>
        <end position="124"/>
    </location>
</feature>
<evidence type="ECO:0000256" key="6">
    <source>
        <dbReference type="ARBA" id="ARBA00047761"/>
    </source>
</evidence>
<evidence type="ECO:0000259" key="10">
    <source>
        <dbReference type="PROSITE" id="PS00125"/>
    </source>
</evidence>
<keyword evidence="9" id="KW-0472">Membrane</keyword>
<evidence type="ECO:0000256" key="2">
    <source>
        <dbReference type="ARBA" id="ARBA00022723"/>
    </source>
</evidence>
<keyword evidence="2" id="KW-0479">Metal-binding</keyword>
<name>A0AAV8AD51_9EUKA</name>
<dbReference type="SMART" id="SM00156">
    <property type="entry name" value="PP2Ac"/>
    <property type="match status" value="1"/>
</dbReference>
<feature type="transmembrane region" description="Helical" evidence="9">
    <location>
        <begin position="288"/>
        <end position="304"/>
    </location>
</feature>
<dbReference type="GO" id="GO:0004722">
    <property type="term" value="F:protein serine/threonine phosphatase activity"/>
    <property type="evidence" value="ECO:0007669"/>
    <property type="project" value="UniProtKB-EC"/>
</dbReference>
<reference evidence="11" key="1">
    <citation type="submission" date="2022-08" db="EMBL/GenBank/DDBJ databases">
        <title>Novel sulphate-reducing endosymbionts in the free-living metamonad Anaeramoeba.</title>
        <authorList>
            <person name="Jerlstrom-Hultqvist J."/>
            <person name="Cepicka I."/>
            <person name="Gallot-Lavallee L."/>
            <person name="Salas-Leiva D."/>
            <person name="Curtis B.A."/>
            <person name="Zahonova K."/>
            <person name="Pipaliya S."/>
            <person name="Dacks J."/>
            <person name="Roger A.J."/>
        </authorList>
    </citation>
    <scope>NUCLEOTIDE SEQUENCE</scope>
    <source>
        <strain evidence="11">Busselton2</strain>
    </source>
</reference>
<sequence>MEDFKYRLKSMISRLRKLTKKNQNNLKIPQKDVFLLIEHAQEIMLNQNTLLELCAPVKICGDIHGQFYDLLQYFEEEGYPPKSNYLFLGDLIDRGNMSLETIILLLCYKVRYPEIFFLLRGNHECASINCYYGFYEECSKKYSIKLWKKFSELFDCFPLAAVVSDKIFCVHGGLSPIFKKIQDINKIKRPIKVGEEGLVCDLLWSDPSDEITGWGESDRGVSYTFGTDIIENFIDENDLDLICRAHQVVEYGFEFLSHQRNLVTIFSATNYCGEFDNFGAMMKIDEELVCSFYVILFIYLFTFLF</sequence>
<gene>
    <name evidence="11" type="ORF">M0812_03330</name>
</gene>
<dbReference type="AlphaFoldDB" id="A0AAV8AD51"/>
<organism evidence="11 12">
    <name type="scientific">Anaeramoeba flamelloides</name>
    <dbReference type="NCBI Taxonomy" id="1746091"/>
    <lineage>
        <taxon>Eukaryota</taxon>
        <taxon>Metamonada</taxon>
        <taxon>Anaeramoebidae</taxon>
        <taxon>Anaeramoeba</taxon>
    </lineage>
</organism>
<evidence type="ECO:0000256" key="1">
    <source>
        <dbReference type="ARBA" id="ARBA00001936"/>
    </source>
</evidence>
<dbReference type="GO" id="GO:0046872">
    <property type="term" value="F:metal ion binding"/>
    <property type="evidence" value="ECO:0007669"/>
    <property type="project" value="UniProtKB-KW"/>
</dbReference>
<dbReference type="Gene3D" id="3.60.21.10">
    <property type="match status" value="1"/>
</dbReference>
<evidence type="ECO:0000256" key="7">
    <source>
        <dbReference type="ARBA" id="ARBA00048336"/>
    </source>
</evidence>
<dbReference type="PANTHER" id="PTHR11668">
    <property type="entry name" value="SERINE/THREONINE PROTEIN PHOSPHATASE"/>
    <property type="match status" value="1"/>
</dbReference>
<dbReference type="EC" id="3.1.3.16" evidence="8"/>
<evidence type="ECO:0000313" key="11">
    <source>
        <dbReference type="EMBL" id="KAJ3451580.1"/>
    </source>
</evidence>
<dbReference type="GO" id="GO:0005737">
    <property type="term" value="C:cytoplasm"/>
    <property type="evidence" value="ECO:0007669"/>
    <property type="project" value="TreeGrafter"/>
</dbReference>
<keyword evidence="9" id="KW-0812">Transmembrane</keyword>
<keyword evidence="4" id="KW-0904">Protein phosphatase</keyword>
<dbReference type="InterPro" id="IPR029052">
    <property type="entry name" value="Metallo-depent_PP-like"/>
</dbReference>
<protein>
    <recommendedName>
        <fullName evidence="8">Serine/threonine-protein phosphatase</fullName>
        <ecNumber evidence="8">3.1.3.16</ecNumber>
    </recommendedName>
</protein>
<comment type="caution">
    <text evidence="11">The sequence shown here is derived from an EMBL/GenBank/DDBJ whole genome shotgun (WGS) entry which is preliminary data.</text>
</comment>
<accession>A0AAV8AD51</accession>
<dbReference type="Proteomes" id="UP001146793">
    <property type="component" value="Unassembled WGS sequence"/>
</dbReference>
<keyword evidence="9" id="KW-1133">Transmembrane helix</keyword>
<proteinExistence type="inferred from homology"/>
<dbReference type="InterPro" id="IPR004843">
    <property type="entry name" value="Calcineurin-like_PHP"/>
</dbReference>
<evidence type="ECO:0000256" key="8">
    <source>
        <dbReference type="RuleBase" id="RU004273"/>
    </source>
</evidence>
<dbReference type="GO" id="GO:0005634">
    <property type="term" value="C:nucleus"/>
    <property type="evidence" value="ECO:0007669"/>
    <property type="project" value="TreeGrafter"/>
</dbReference>
<comment type="similarity">
    <text evidence="8">Belongs to the PPP phosphatase family.</text>
</comment>
<evidence type="ECO:0000256" key="5">
    <source>
        <dbReference type="ARBA" id="ARBA00023211"/>
    </source>
</evidence>
<dbReference type="PROSITE" id="PS00125">
    <property type="entry name" value="SER_THR_PHOSPHATASE"/>
    <property type="match status" value="1"/>
</dbReference>
<evidence type="ECO:0000313" key="12">
    <source>
        <dbReference type="Proteomes" id="UP001146793"/>
    </source>
</evidence>
<comment type="cofactor">
    <cofactor evidence="1">
        <name>Mn(2+)</name>
        <dbReference type="ChEBI" id="CHEBI:29035"/>
    </cofactor>
</comment>
<evidence type="ECO:0000256" key="4">
    <source>
        <dbReference type="ARBA" id="ARBA00022912"/>
    </source>
</evidence>
<comment type="catalytic activity">
    <reaction evidence="6">
        <text>O-phospho-L-seryl-[protein] + H2O = L-seryl-[protein] + phosphate</text>
        <dbReference type="Rhea" id="RHEA:20629"/>
        <dbReference type="Rhea" id="RHEA-COMP:9863"/>
        <dbReference type="Rhea" id="RHEA-COMP:11604"/>
        <dbReference type="ChEBI" id="CHEBI:15377"/>
        <dbReference type="ChEBI" id="CHEBI:29999"/>
        <dbReference type="ChEBI" id="CHEBI:43474"/>
        <dbReference type="ChEBI" id="CHEBI:83421"/>
        <dbReference type="EC" id="3.1.3.16"/>
    </reaction>
</comment>
<dbReference type="EMBL" id="JANTQA010000008">
    <property type="protein sequence ID" value="KAJ3451580.1"/>
    <property type="molecule type" value="Genomic_DNA"/>
</dbReference>
<keyword evidence="5" id="KW-0464">Manganese</keyword>
<comment type="catalytic activity">
    <reaction evidence="7 8">
        <text>O-phospho-L-threonyl-[protein] + H2O = L-threonyl-[protein] + phosphate</text>
        <dbReference type="Rhea" id="RHEA:47004"/>
        <dbReference type="Rhea" id="RHEA-COMP:11060"/>
        <dbReference type="Rhea" id="RHEA-COMP:11605"/>
        <dbReference type="ChEBI" id="CHEBI:15377"/>
        <dbReference type="ChEBI" id="CHEBI:30013"/>
        <dbReference type="ChEBI" id="CHEBI:43474"/>
        <dbReference type="ChEBI" id="CHEBI:61977"/>
        <dbReference type="EC" id="3.1.3.16"/>
    </reaction>
</comment>
<evidence type="ECO:0000256" key="9">
    <source>
        <dbReference type="SAM" id="Phobius"/>
    </source>
</evidence>
<dbReference type="PANTHER" id="PTHR11668:SF300">
    <property type="entry name" value="SERINE_THREONINE-PROTEIN PHOSPHATASE"/>
    <property type="match status" value="1"/>
</dbReference>
<dbReference type="Pfam" id="PF00149">
    <property type="entry name" value="Metallophos"/>
    <property type="match status" value="1"/>
</dbReference>
<dbReference type="SUPFAM" id="SSF56300">
    <property type="entry name" value="Metallo-dependent phosphatases"/>
    <property type="match status" value="1"/>
</dbReference>
<keyword evidence="3 8" id="KW-0378">Hydrolase</keyword>
<dbReference type="PRINTS" id="PR00114">
    <property type="entry name" value="STPHPHTASE"/>
</dbReference>
<dbReference type="FunFam" id="3.60.21.10:FF:000026">
    <property type="entry name" value="Serine/threonine-protein phosphatase"/>
    <property type="match status" value="1"/>
</dbReference>